<dbReference type="EMBL" id="VIGB01000003">
    <property type="protein sequence ID" value="TQF06273.1"/>
    <property type="molecule type" value="Genomic_DNA"/>
</dbReference>
<accession>A0A540WB93</accession>
<dbReference type="AlphaFoldDB" id="A0A540WB93"/>
<name>A0A540WB93_9ACTN</name>
<feature type="region of interest" description="Disordered" evidence="1">
    <location>
        <begin position="102"/>
        <end position="128"/>
    </location>
</feature>
<dbReference type="Proteomes" id="UP000319103">
    <property type="component" value="Unassembled WGS sequence"/>
</dbReference>
<keyword evidence="4" id="KW-1185">Reference proteome</keyword>
<reference evidence="3 4" key="1">
    <citation type="submission" date="2019-06" db="EMBL/GenBank/DDBJ databases">
        <title>Description of Kitasatospora acidophila sp. nov. isolated from pine grove soil, and reclassification of Streptomyces novaecaesareae to Kitasatospora novaeceasareae comb. nov.</title>
        <authorList>
            <person name="Kim M.J."/>
        </authorList>
    </citation>
    <scope>NUCLEOTIDE SEQUENCE [LARGE SCALE GENOMIC DNA]</scope>
    <source>
        <strain evidence="3 4">MMS16-CNU292</strain>
    </source>
</reference>
<evidence type="ECO:0008006" key="5">
    <source>
        <dbReference type="Google" id="ProtNLM"/>
    </source>
</evidence>
<sequence>MAAVRAALLRGLATGAVCALLTLGVAPGRAIANTGNPTDLCTLLPSGLPPVAGGSTSPVPVQAGNSCTRRIYTTDPAPAGGYSTGGTVSVTLYNSPAEARAFASAPGTNPSDPARPETTYGEAGEQFGGGSTGAVPTLLFSRGCYSVYTDAGQVVNADGSSQALPPDTMNQVATQTDAALQSVPACPTAASAPATPTLTTQLSCDTSSLQATGHVVCSTKVSGQASDAQLVYDWTLDGQAQTGSTLSDLLLDNVPAGTHEVTVIARDTQNNVSSDPQSTSFTRGAGAAAPSSTGGQHTNYAPVAAGAAAALAALLGALALLRHRRKRAAPAGPPVEPTGDPLAAHLESAVPADVHRTPVAPAVVVPPVRQHRRRRRRQEPTAELTVRVSPSVRTRGHYPDDHPHLWGDGVDLVFAEYQVSVSPQDWVLDHVVEPYGHQHPFKARSLLHDVAEREAPAVIAEKHDPAMRYSFADGRTEFLSPAQAQPAPPPNTQVVISSKWSHEDHRIEVRAELDVVVRNTRTGRTKELHRVASKEVRITVLGAAPRLVLRPTPTAATPTGSA</sequence>
<comment type="caution">
    <text evidence="3">The sequence shown here is derived from an EMBL/GenBank/DDBJ whole genome shotgun (WGS) entry which is preliminary data.</text>
</comment>
<evidence type="ECO:0000256" key="2">
    <source>
        <dbReference type="SAM" id="SignalP"/>
    </source>
</evidence>
<keyword evidence="2" id="KW-0732">Signal</keyword>
<feature type="region of interest" description="Disordered" evidence="1">
    <location>
        <begin position="361"/>
        <end position="384"/>
    </location>
</feature>
<feature type="chain" id="PRO_5021930828" description="PKD domain-containing protein" evidence="2">
    <location>
        <begin position="33"/>
        <end position="562"/>
    </location>
</feature>
<evidence type="ECO:0000313" key="4">
    <source>
        <dbReference type="Proteomes" id="UP000319103"/>
    </source>
</evidence>
<evidence type="ECO:0000313" key="3">
    <source>
        <dbReference type="EMBL" id="TQF06273.1"/>
    </source>
</evidence>
<feature type="compositionally biased region" description="Polar residues" evidence="1">
    <location>
        <begin position="267"/>
        <end position="282"/>
    </location>
</feature>
<evidence type="ECO:0000256" key="1">
    <source>
        <dbReference type="SAM" id="MobiDB-lite"/>
    </source>
</evidence>
<dbReference type="RefSeq" id="WP_141636709.1">
    <property type="nucleotide sequence ID" value="NZ_VIGB01000003.1"/>
</dbReference>
<feature type="signal peptide" evidence="2">
    <location>
        <begin position="1"/>
        <end position="32"/>
    </location>
</feature>
<protein>
    <recommendedName>
        <fullName evidence="5">PKD domain-containing protein</fullName>
    </recommendedName>
</protein>
<feature type="compositionally biased region" description="Low complexity" evidence="1">
    <location>
        <begin position="284"/>
        <end position="295"/>
    </location>
</feature>
<proteinExistence type="predicted"/>
<feature type="region of interest" description="Disordered" evidence="1">
    <location>
        <begin position="265"/>
        <end position="295"/>
    </location>
</feature>
<organism evidence="3 4">
    <name type="scientific">Kitasatospora acidiphila</name>
    <dbReference type="NCBI Taxonomy" id="2567942"/>
    <lineage>
        <taxon>Bacteria</taxon>
        <taxon>Bacillati</taxon>
        <taxon>Actinomycetota</taxon>
        <taxon>Actinomycetes</taxon>
        <taxon>Kitasatosporales</taxon>
        <taxon>Streptomycetaceae</taxon>
        <taxon>Kitasatospora</taxon>
    </lineage>
</organism>
<gene>
    <name evidence="3" type="ORF">E6W39_33730</name>
</gene>